<reference evidence="1 2" key="1">
    <citation type="submission" date="2019-10" db="EMBL/GenBank/DDBJ databases">
        <title>Whole genome shotgun sequence of Acrocarpospora pleiomorpha NBRC 16267.</title>
        <authorList>
            <person name="Ichikawa N."/>
            <person name="Kimura A."/>
            <person name="Kitahashi Y."/>
            <person name="Komaki H."/>
            <person name="Oguchi A."/>
        </authorList>
    </citation>
    <scope>NUCLEOTIDE SEQUENCE [LARGE SCALE GENOMIC DNA]</scope>
    <source>
        <strain evidence="1 2">NBRC 16267</strain>
    </source>
</reference>
<comment type="caution">
    <text evidence="1">The sequence shown here is derived from an EMBL/GenBank/DDBJ whole genome shotgun (WGS) entry which is preliminary data.</text>
</comment>
<keyword evidence="2" id="KW-1185">Reference proteome</keyword>
<protein>
    <submittedName>
        <fullName evidence="1">Uncharacterized protein</fullName>
    </submittedName>
</protein>
<dbReference type="Proteomes" id="UP000377595">
    <property type="component" value="Unassembled WGS sequence"/>
</dbReference>
<proteinExistence type="predicted"/>
<evidence type="ECO:0000313" key="1">
    <source>
        <dbReference type="EMBL" id="GES26749.1"/>
    </source>
</evidence>
<gene>
    <name evidence="1" type="ORF">Aple_096480</name>
</gene>
<organism evidence="1 2">
    <name type="scientific">Acrocarpospora pleiomorpha</name>
    <dbReference type="NCBI Taxonomy" id="90975"/>
    <lineage>
        <taxon>Bacteria</taxon>
        <taxon>Bacillati</taxon>
        <taxon>Actinomycetota</taxon>
        <taxon>Actinomycetes</taxon>
        <taxon>Streptosporangiales</taxon>
        <taxon>Streptosporangiaceae</taxon>
        <taxon>Acrocarpospora</taxon>
    </lineage>
</organism>
<dbReference type="RefSeq" id="WP_155351437.1">
    <property type="nucleotide sequence ID" value="NZ_BAAAHM010000002.1"/>
</dbReference>
<name>A0A5M3Y377_9ACTN</name>
<dbReference type="AlphaFoldDB" id="A0A5M3Y377"/>
<sequence>MAEPDVLIVPARDQTGGEVAGAANTRGGPLPGRKLYGAMEEGRRFMADEQITTIGRCYMCKRTFSFTPASVMTVMMDPETNLPLGMTLSGNFREPTPEAAARSVKEHVCSDCVNRAKQLKELMDPPVLQFDTWWRGNP</sequence>
<accession>A0A5M3Y377</accession>
<dbReference type="EMBL" id="BLAF01000096">
    <property type="protein sequence ID" value="GES26749.1"/>
    <property type="molecule type" value="Genomic_DNA"/>
</dbReference>
<evidence type="ECO:0000313" key="2">
    <source>
        <dbReference type="Proteomes" id="UP000377595"/>
    </source>
</evidence>
<dbReference type="OrthoDB" id="3537672at2"/>